<protein>
    <submittedName>
        <fullName evidence="2">Uncharacterized protein</fullName>
    </submittedName>
</protein>
<feature type="compositionally biased region" description="Basic and acidic residues" evidence="1">
    <location>
        <begin position="20"/>
        <end position="34"/>
    </location>
</feature>
<feature type="compositionally biased region" description="Polar residues" evidence="1">
    <location>
        <begin position="41"/>
        <end position="56"/>
    </location>
</feature>
<feature type="compositionally biased region" description="Polar residues" evidence="1">
    <location>
        <begin position="97"/>
        <end position="119"/>
    </location>
</feature>
<comment type="caution">
    <text evidence="2">The sequence shown here is derived from an EMBL/GenBank/DDBJ whole genome shotgun (WGS) entry which is preliminary data.</text>
</comment>
<evidence type="ECO:0000256" key="1">
    <source>
        <dbReference type="SAM" id="MobiDB-lite"/>
    </source>
</evidence>
<feature type="compositionally biased region" description="Polar residues" evidence="1">
    <location>
        <begin position="78"/>
        <end position="87"/>
    </location>
</feature>
<name>A0A433QB78_9FUNG</name>
<feature type="compositionally biased region" description="Basic and acidic residues" evidence="1">
    <location>
        <begin position="321"/>
        <end position="331"/>
    </location>
</feature>
<accession>A0A433QB78</accession>
<feature type="region of interest" description="Disordered" evidence="1">
    <location>
        <begin position="313"/>
        <end position="336"/>
    </location>
</feature>
<feature type="region of interest" description="Disordered" evidence="1">
    <location>
        <begin position="1"/>
        <end position="157"/>
    </location>
</feature>
<evidence type="ECO:0000313" key="2">
    <source>
        <dbReference type="EMBL" id="RUS27033.1"/>
    </source>
</evidence>
<dbReference type="AlphaFoldDB" id="A0A433QB78"/>
<evidence type="ECO:0000313" key="3">
    <source>
        <dbReference type="Proteomes" id="UP000274822"/>
    </source>
</evidence>
<proteinExistence type="predicted"/>
<keyword evidence="3" id="KW-1185">Reference proteome</keyword>
<dbReference type="Proteomes" id="UP000274822">
    <property type="component" value="Unassembled WGS sequence"/>
</dbReference>
<dbReference type="EMBL" id="RBNJ01009191">
    <property type="protein sequence ID" value="RUS27033.1"/>
    <property type="molecule type" value="Genomic_DNA"/>
</dbReference>
<gene>
    <name evidence="2" type="ORF">BC938DRAFT_483799</name>
</gene>
<sequence length="410" mass="45479">MDRRPPLPKTVYGKQKKKPRAADQRTPELDENKPAKKRRTLSPNSAPTTSVTSAKTATGKLLTAVQPLPKRRPPPLNDKSNVVDSPTLTPPSRRRAQSSILVRSISAPTNPSPQKSTSNETRHESKLSSRPSVWVDKESSRNGNHIAFETQVKDVEQGSGLGVRDQEVKLKQLRTKTMKKRKKEIVTEQQILADVTSAKDFIIGDRPESPHLLRLRSDDDDMDIAASEGPSISEFVPVPRPTTLLGLHLDNARRDVSFATAHAVSTPIGYPKRFFLNSKVNEDVLIESESGHAANDDDYDKHVDGDLMEAEGLSAGSPAKQTDDDNQHLDSDESDDPLINSVAEICHIPSYSETVRDHITSSATAAKAETRHGKKFLSSKWPDFGGYFMEERELDQTESNDELFETYDPD</sequence>
<organism evidence="2 3">
    <name type="scientific">Jimgerdemannia flammicorona</name>
    <dbReference type="NCBI Taxonomy" id="994334"/>
    <lineage>
        <taxon>Eukaryota</taxon>
        <taxon>Fungi</taxon>
        <taxon>Fungi incertae sedis</taxon>
        <taxon>Mucoromycota</taxon>
        <taxon>Mucoromycotina</taxon>
        <taxon>Endogonomycetes</taxon>
        <taxon>Endogonales</taxon>
        <taxon>Endogonaceae</taxon>
        <taxon>Jimgerdemannia</taxon>
    </lineage>
</organism>
<reference evidence="2 3" key="1">
    <citation type="journal article" date="2018" name="New Phytol.">
        <title>Phylogenomics of Endogonaceae and evolution of mycorrhizas within Mucoromycota.</title>
        <authorList>
            <person name="Chang Y."/>
            <person name="Desiro A."/>
            <person name="Na H."/>
            <person name="Sandor L."/>
            <person name="Lipzen A."/>
            <person name="Clum A."/>
            <person name="Barry K."/>
            <person name="Grigoriev I.V."/>
            <person name="Martin F.M."/>
            <person name="Stajich J.E."/>
            <person name="Smith M.E."/>
            <person name="Bonito G."/>
            <person name="Spatafora J.W."/>
        </authorList>
    </citation>
    <scope>NUCLEOTIDE SEQUENCE [LARGE SCALE GENOMIC DNA]</scope>
    <source>
        <strain evidence="2 3">AD002</strain>
    </source>
</reference>